<organism evidence="2 3">
    <name type="scientific">Stephania yunnanensis</name>
    <dbReference type="NCBI Taxonomy" id="152371"/>
    <lineage>
        <taxon>Eukaryota</taxon>
        <taxon>Viridiplantae</taxon>
        <taxon>Streptophyta</taxon>
        <taxon>Embryophyta</taxon>
        <taxon>Tracheophyta</taxon>
        <taxon>Spermatophyta</taxon>
        <taxon>Magnoliopsida</taxon>
        <taxon>Ranunculales</taxon>
        <taxon>Menispermaceae</taxon>
        <taxon>Menispermoideae</taxon>
        <taxon>Cissampelideae</taxon>
        <taxon>Stephania</taxon>
    </lineage>
</organism>
<evidence type="ECO:0000256" key="1">
    <source>
        <dbReference type="SAM" id="MobiDB-lite"/>
    </source>
</evidence>
<reference evidence="2 3" key="1">
    <citation type="submission" date="2024-01" db="EMBL/GenBank/DDBJ databases">
        <title>Genome assemblies of Stephania.</title>
        <authorList>
            <person name="Yang L."/>
        </authorList>
    </citation>
    <scope>NUCLEOTIDE SEQUENCE [LARGE SCALE GENOMIC DNA]</scope>
    <source>
        <strain evidence="2">YNDBR</strain>
        <tissue evidence="2">Leaf</tissue>
    </source>
</reference>
<gene>
    <name evidence="2" type="ORF">Syun_014385</name>
</gene>
<feature type="region of interest" description="Disordered" evidence="1">
    <location>
        <begin position="1"/>
        <end position="73"/>
    </location>
</feature>
<dbReference type="Proteomes" id="UP001420932">
    <property type="component" value="Unassembled WGS sequence"/>
</dbReference>
<protein>
    <submittedName>
        <fullName evidence="2">Uncharacterized protein</fullName>
    </submittedName>
</protein>
<proteinExistence type="predicted"/>
<evidence type="ECO:0000313" key="2">
    <source>
        <dbReference type="EMBL" id="KAK9135055.1"/>
    </source>
</evidence>
<comment type="caution">
    <text evidence="2">The sequence shown here is derived from an EMBL/GenBank/DDBJ whole genome shotgun (WGS) entry which is preliminary data.</text>
</comment>
<feature type="compositionally biased region" description="Gly residues" evidence="1">
    <location>
        <begin position="9"/>
        <end position="19"/>
    </location>
</feature>
<dbReference type="EMBL" id="JBBNAF010000006">
    <property type="protein sequence ID" value="KAK9135055.1"/>
    <property type="molecule type" value="Genomic_DNA"/>
</dbReference>
<name>A0AAP0PBS5_9MAGN</name>
<keyword evidence="3" id="KW-1185">Reference proteome</keyword>
<accession>A0AAP0PBS5</accession>
<dbReference type="AlphaFoldDB" id="A0AAP0PBS5"/>
<evidence type="ECO:0000313" key="3">
    <source>
        <dbReference type="Proteomes" id="UP001420932"/>
    </source>
</evidence>
<sequence length="73" mass="7163">MSEGARRSSGGGSGGGDGSSGTHQNPSGGFSRGSAPVQPPGGFPFSSSVPVRRGDNTILKGIFGGKSSQPSRQ</sequence>